<comment type="caution">
    <text evidence="5">The sequence shown here is derived from an EMBL/GenBank/DDBJ whole genome shotgun (WGS) entry which is preliminary data.</text>
</comment>
<dbReference type="Proteomes" id="UP001476798">
    <property type="component" value="Unassembled WGS sequence"/>
</dbReference>
<evidence type="ECO:0000313" key="6">
    <source>
        <dbReference type="Proteomes" id="UP001476798"/>
    </source>
</evidence>
<evidence type="ECO:0000256" key="1">
    <source>
        <dbReference type="ARBA" id="ARBA00019186"/>
    </source>
</evidence>
<keyword evidence="6" id="KW-1185">Reference proteome</keyword>
<proteinExistence type="inferred from homology"/>
<gene>
    <name evidence="5" type="ORF">GOODEAATRI_008435</name>
</gene>
<dbReference type="Pfam" id="PF09754">
    <property type="entry name" value="PAC2"/>
    <property type="match status" value="1"/>
</dbReference>
<sequence>MFISSQSSPAAFKGFTLVMVSLTVNPAGASRPAVAVGNVGQLAVDLLVSTLNMSRAGYFHTDCLIPMAGNNPYASCKEDAEELHTPAEGSTRSQSSFSIHWVGTCHTFPILFQLVSWIKASGFSRTVVLSSSHSYQRDDQQLQGTPLRYLITPSLLTASADALKELGWREMERIPAFPGVKDADAEPRLCIPGGGITKGLYTDSCDEDLPLAVLLLFCSEGDNIPDAFALVNHLNDWLRLLDSQVILETRLSCKSAGIRREIQVLSCTSVLVVLSDFLPRAKNRTASGRFRLPGVCCLEAVSLLHFSNC</sequence>
<keyword evidence="4" id="KW-0732">Signal</keyword>
<keyword evidence="2" id="KW-0143">Chaperone</keyword>
<feature type="signal peptide" evidence="4">
    <location>
        <begin position="1"/>
        <end position="29"/>
    </location>
</feature>
<dbReference type="InterPro" id="IPR019151">
    <property type="entry name" value="Proteasome_assmbl_chaperone_2"/>
</dbReference>
<evidence type="ECO:0000256" key="4">
    <source>
        <dbReference type="SAM" id="SignalP"/>
    </source>
</evidence>
<feature type="chain" id="PRO_5045649704" description="Proteasome assembly chaperone 2" evidence="4">
    <location>
        <begin position="30"/>
        <end position="309"/>
    </location>
</feature>
<reference evidence="5 6" key="1">
    <citation type="submission" date="2021-06" db="EMBL/GenBank/DDBJ databases">
        <authorList>
            <person name="Palmer J.M."/>
        </authorList>
    </citation>
    <scope>NUCLEOTIDE SEQUENCE [LARGE SCALE GENOMIC DNA]</scope>
    <source>
        <strain evidence="5 6">GA_2019</strain>
        <tissue evidence="5">Muscle</tissue>
    </source>
</reference>
<organism evidence="5 6">
    <name type="scientific">Goodea atripinnis</name>
    <dbReference type="NCBI Taxonomy" id="208336"/>
    <lineage>
        <taxon>Eukaryota</taxon>
        <taxon>Metazoa</taxon>
        <taxon>Chordata</taxon>
        <taxon>Craniata</taxon>
        <taxon>Vertebrata</taxon>
        <taxon>Euteleostomi</taxon>
        <taxon>Actinopterygii</taxon>
        <taxon>Neopterygii</taxon>
        <taxon>Teleostei</taxon>
        <taxon>Neoteleostei</taxon>
        <taxon>Acanthomorphata</taxon>
        <taxon>Ovalentaria</taxon>
        <taxon>Atherinomorphae</taxon>
        <taxon>Cyprinodontiformes</taxon>
        <taxon>Goodeidae</taxon>
        <taxon>Goodea</taxon>
    </lineage>
</organism>
<evidence type="ECO:0000256" key="3">
    <source>
        <dbReference type="ARBA" id="ARBA00025745"/>
    </source>
</evidence>
<accession>A0ABV0PM31</accession>
<name>A0ABV0PM31_9TELE</name>
<comment type="similarity">
    <text evidence="3">Belongs to the PSMG2 family.</text>
</comment>
<dbReference type="InterPro" id="IPR016562">
    <property type="entry name" value="Proteasome_assmbl_chp_2_euk"/>
</dbReference>
<evidence type="ECO:0000256" key="2">
    <source>
        <dbReference type="ARBA" id="ARBA00023186"/>
    </source>
</evidence>
<evidence type="ECO:0000313" key="5">
    <source>
        <dbReference type="EMBL" id="MEQ2184486.1"/>
    </source>
</evidence>
<dbReference type="PANTHER" id="PTHR12970:SF1">
    <property type="entry name" value="PROTEASOME ASSEMBLY CHAPERONE 2"/>
    <property type="match status" value="1"/>
</dbReference>
<dbReference type="PANTHER" id="PTHR12970">
    <property type="entry name" value="PROTEASOME ASSEMBLY CHAPERONE 2"/>
    <property type="match status" value="1"/>
</dbReference>
<protein>
    <recommendedName>
        <fullName evidence="1">Proteasome assembly chaperone 2</fullName>
    </recommendedName>
</protein>
<dbReference type="InterPro" id="IPR038389">
    <property type="entry name" value="PSMG2_sf"/>
</dbReference>
<dbReference type="EMBL" id="JAHRIO010080413">
    <property type="protein sequence ID" value="MEQ2184486.1"/>
    <property type="molecule type" value="Genomic_DNA"/>
</dbReference>
<dbReference type="Gene3D" id="3.40.50.10900">
    <property type="entry name" value="PAC-like subunit"/>
    <property type="match status" value="2"/>
</dbReference>